<feature type="transmembrane region" description="Helical" evidence="1">
    <location>
        <begin position="169"/>
        <end position="190"/>
    </location>
</feature>
<feature type="transmembrane region" description="Helical" evidence="1">
    <location>
        <begin position="498"/>
        <end position="519"/>
    </location>
</feature>
<dbReference type="STRING" id="229535.A0A0M9WB56"/>
<comment type="caution">
    <text evidence="2">The sequence shown here is derived from an EMBL/GenBank/DDBJ whole genome shotgun (WGS) entry which is preliminary data.</text>
</comment>
<feature type="transmembrane region" description="Helical" evidence="1">
    <location>
        <begin position="311"/>
        <end position="329"/>
    </location>
</feature>
<feature type="transmembrane region" description="Helical" evidence="1">
    <location>
        <begin position="525"/>
        <end position="544"/>
    </location>
</feature>
<feature type="transmembrane region" description="Helical" evidence="1">
    <location>
        <begin position="427"/>
        <end position="447"/>
    </location>
</feature>
<keyword evidence="3" id="KW-1185">Reference proteome</keyword>
<feature type="transmembrane region" description="Helical" evidence="1">
    <location>
        <begin position="467"/>
        <end position="486"/>
    </location>
</feature>
<dbReference type="InterPro" id="IPR053018">
    <property type="entry name" value="Elsinochrome_Biosynth-Asso"/>
</dbReference>
<evidence type="ECO:0000256" key="1">
    <source>
        <dbReference type="SAM" id="Phobius"/>
    </source>
</evidence>
<gene>
    <name evidence="2" type="ORF">ACN38_g11054</name>
</gene>
<name>A0A0M9WB56_9EURO</name>
<dbReference type="EMBL" id="LHQQ01000270">
    <property type="protein sequence ID" value="KOS38123.1"/>
    <property type="molecule type" value="Genomic_DNA"/>
</dbReference>
<feature type="transmembrane region" description="Helical" evidence="1">
    <location>
        <begin position="218"/>
        <end position="236"/>
    </location>
</feature>
<feature type="transmembrane region" description="Helical" evidence="1">
    <location>
        <begin position="138"/>
        <end position="157"/>
    </location>
</feature>
<evidence type="ECO:0000313" key="3">
    <source>
        <dbReference type="Proteomes" id="UP000037696"/>
    </source>
</evidence>
<proteinExistence type="predicted"/>
<dbReference type="OrthoDB" id="5427664at2759"/>
<evidence type="ECO:0000313" key="2">
    <source>
        <dbReference type="EMBL" id="KOS38123.1"/>
    </source>
</evidence>
<dbReference type="Proteomes" id="UP000037696">
    <property type="component" value="Unassembled WGS sequence"/>
</dbReference>
<keyword evidence="1" id="KW-0812">Transmembrane</keyword>
<feature type="transmembrane region" description="Helical" evidence="1">
    <location>
        <begin position="101"/>
        <end position="126"/>
    </location>
</feature>
<feature type="transmembrane region" description="Helical" evidence="1">
    <location>
        <begin position="27"/>
        <end position="49"/>
    </location>
</feature>
<dbReference type="PANTHER" id="PTHR37577:SF1">
    <property type="entry name" value="INTEGRAL MEMBRANE PROTEIN"/>
    <property type="match status" value="1"/>
</dbReference>
<sequence>MSSCHSNCSEPPPPLSPDNDITGPGVITNYIASAGITVFIILLYFFLVFDPVRDPFEKDEKAPDDPPFRPNAIDLLITRKVRGWGQRRMSKCLKNRLEKSLVNCVVAMGDLQLVTGFSILVSGAVQLSCGLTVYEWQIAVYLAWFSCLTHLSCLMVLRSYLYVHTFGRTWRLVAMGVLAILLIVGLLPTANYGDLYNSRPRSSDYAKCYLKIRSSPGIALYSMILSVLTIAIGFISRVMKLHKMLSVTLWGGLRIRASLRARAILHGLYKWCTAGGPMQGLRFSLVYRPLFAVFLVARFTLDAWVSMFVEALWLFIAFFWGVLRLMLALNDTPRGQDLWTTTAGHNKGDWTFGQVVSLVLLVAPLMTLLEYFDQNPATGARTSIPRNFLEPHEPMGRSSSPVPPLFMEEVPDPKSIDGNWSNHRETLGMAVIYGLISMMAFVLQLFLPSINKPLLEILISLDWGIKVIFALTGTYGVVLFSLFLESKVSKERKGTRRCLQLLNLAFYVLSFNFGGTYPLGGSRVMLNFMQPLALGFYGLLAIMFR</sequence>
<dbReference type="PANTHER" id="PTHR37577">
    <property type="entry name" value="INTEGRAL MEMBRANE PROTEIN"/>
    <property type="match status" value="1"/>
</dbReference>
<organism evidence="2 3">
    <name type="scientific">Penicillium nordicum</name>
    <dbReference type="NCBI Taxonomy" id="229535"/>
    <lineage>
        <taxon>Eukaryota</taxon>
        <taxon>Fungi</taxon>
        <taxon>Dikarya</taxon>
        <taxon>Ascomycota</taxon>
        <taxon>Pezizomycotina</taxon>
        <taxon>Eurotiomycetes</taxon>
        <taxon>Eurotiomycetidae</taxon>
        <taxon>Eurotiales</taxon>
        <taxon>Aspergillaceae</taxon>
        <taxon>Penicillium</taxon>
    </lineage>
</organism>
<keyword evidence="1" id="KW-0472">Membrane</keyword>
<dbReference type="AlphaFoldDB" id="A0A0M9WB56"/>
<keyword evidence="1" id="KW-1133">Transmembrane helix</keyword>
<accession>A0A0M9WB56</accession>
<protein>
    <submittedName>
        <fullName evidence="2">Uncharacterized protein</fullName>
    </submittedName>
</protein>
<reference evidence="2 3" key="1">
    <citation type="submission" date="2015-08" db="EMBL/GenBank/DDBJ databases">
        <title>Genome sequencing of Penicillium nordicum.</title>
        <authorList>
            <person name="Nguyen H.D."/>
            <person name="Seifert K.A."/>
        </authorList>
    </citation>
    <scope>NUCLEOTIDE SEQUENCE [LARGE SCALE GENOMIC DNA]</scope>
    <source>
        <strain evidence="2 3">DAOMC 185683</strain>
    </source>
</reference>